<keyword evidence="2" id="KW-0812">Transmembrane</keyword>
<dbReference type="KEGG" id="otk:C6570_13260"/>
<keyword evidence="2" id="KW-0472">Membrane</keyword>
<feature type="transmembrane region" description="Helical" evidence="2">
    <location>
        <begin position="30"/>
        <end position="53"/>
    </location>
</feature>
<evidence type="ECO:0000313" key="3">
    <source>
        <dbReference type="EMBL" id="AVO35091.1"/>
    </source>
</evidence>
<accession>A0A2S0MH54</accession>
<reference evidence="3 4" key="1">
    <citation type="submission" date="2018-03" db="EMBL/GenBank/DDBJ databases">
        <title>Genome sequencing of Ottowia sp.</title>
        <authorList>
            <person name="Kim S.-J."/>
            <person name="Heo J."/>
            <person name="Kwon S.-W."/>
        </authorList>
    </citation>
    <scope>NUCLEOTIDE SEQUENCE [LARGE SCALE GENOMIC DNA]</scope>
    <source>
        <strain evidence="3 4">KADR8-3</strain>
    </source>
</reference>
<evidence type="ECO:0000256" key="1">
    <source>
        <dbReference type="SAM" id="MobiDB-lite"/>
    </source>
</evidence>
<dbReference type="Proteomes" id="UP000239709">
    <property type="component" value="Chromosome"/>
</dbReference>
<proteinExistence type="predicted"/>
<evidence type="ECO:0000256" key="2">
    <source>
        <dbReference type="SAM" id="Phobius"/>
    </source>
</evidence>
<evidence type="ECO:0000313" key="4">
    <source>
        <dbReference type="Proteomes" id="UP000239709"/>
    </source>
</evidence>
<organism evidence="3 4">
    <name type="scientific">Ottowia oryzae</name>
    <dbReference type="NCBI Taxonomy" id="2109914"/>
    <lineage>
        <taxon>Bacteria</taxon>
        <taxon>Pseudomonadati</taxon>
        <taxon>Pseudomonadota</taxon>
        <taxon>Betaproteobacteria</taxon>
        <taxon>Burkholderiales</taxon>
        <taxon>Comamonadaceae</taxon>
        <taxon>Ottowia</taxon>
    </lineage>
</organism>
<sequence length="141" mass="15165">MNDMPYRYLTPPAAAPGNAAERFFGRLMSLMVWTLLATMGVVFALSLLVWLAVMVVTSLIASVFTGRPAAVTVLWRRYRDMTRGLARQGWRKAEPASATPRADANGFTGAAPTAPTAVQDVGWREVKAPAPDAAGHTPSHP</sequence>
<feature type="region of interest" description="Disordered" evidence="1">
    <location>
        <begin position="89"/>
        <end position="111"/>
    </location>
</feature>
<dbReference type="OrthoDB" id="8908909at2"/>
<keyword evidence="4" id="KW-1185">Reference proteome</keyword>
<protein>
    <submittedName>
        <fullName evidence="3">Uncharacterized protein</fullName>
    </submittedName>
</protein>
<keyword evidence="2" id="KW-1133">Transmembrane helix</keyword>
<dbReference type="AlphaFoldDB" id="A0A2S0MH54"/>
<dbReference type="RefSeq" id="WP_106703640.1">
    <property type="nucleotide sequence ID" value="NZ_CP027666.1"/>
</dbReference>
<gene>
    <name evidence="3" type="ORF">C6570_13260</name>
</gene>
<name>A0A2S0MH54_9BURK</name>
<dbReference type="EMBL" id="CP027666">
    <property type="protein sequence ID" value="AVO35091.1"/>
    <property type="molecule type" value="Genomic_DNA"/>
</dbReference>
<feature type="transmembrane region" description="Helical" evidence="2">
    <location>
        <begin position="59"/>
        <end position="78"/>
    </location>
</feature>